<dbReference type="EMBL" id="FUHW01000032">
    <property type="protein sequence ID" value="SJM64695.1"/>
    <property type="molecule type" value="Genomic_DNA"/>
</dbReference>
<dbReference type="InterPro" id="IPR000182">
    <property type="entry name" value="GNAT_dom"/>
</dbReference>
<dbReference type="Gene3D" id="3.40.630.30">
    <property type="match status" value="1"/>
</dbReference>
<dbReference type="PROSITE" id="PS51186">
    <property type="entry name" value="GNAT"/>
    <property type="match status" value="1"/>
</dbReference>
<sequence>MIHRATDDDIGSLVGLRAAMFATMGHEADPEAPWLDEAWRWFSEHLGVDACAYIVYSSGTAVAAALGYVHTTPPSPASCATVTGHLSNVVTLESHRRRGYARACVQELLDWFRHETSAARVDLAASEEGLALYESLGWVRRQQPTLRLSLHRD</sequence>
<dbReference type="SUPFAM" id="SSF55729">
    <property type="entry name" value="Acyl-CoA N-acyltransferases (Nat)"/>
    <property type="match status" value="1"/>
</dbReference>
<reference evidence="2 3" key="1">
    <citation type="submission" date="2017-02" db="EMBL/GenBank/DDBJ databases">
        <authorList>
            <person name="Peterson S.W."/>
        </authorList>
    </citation>
    <scope>NUCLEOTIDE SEQUENCE [LARGE SCALE GENOMIC DNA]</scope>
    <source>
        <strain evidence="2 3">B Ar 00.02</strain>
    </source>
</reference>
<evidence type="ECO:0000259" key="1">
    <source>
        <dbReference type="PROSITE" id="PS51186"/>
    </source>
</evidence>
<dbReference type="Proteomes" id="UP000195913">
    <property type="component" value="Unassembled WGS sequence"/>
</dbReference>
<dbReference type="AlphaFoldDB" id="A0A1R4G9D5"/>
<dbReference type="InterPro" id="IPR016181">
    <property type="entry name" value="Acyl_CoA_acyltransferase"/>
</dbReference>
<proteinExistence type="predicted"/>
<keyword evidence="3" id="KW-1185">Reference proteome</keyword>
<gene>
    <name evidence="2" type="ORF">FM101_08720</name>
</gene>
<protein>
    <submittedName>
        <fullName evidence="2">Acetyltransferase</fullName>
    </submittedName>
</protein>
<evidence type="ECO:0000313" key="2">
    <source>
        <dbReference type="EMBL" id="SJM64695.1"/>
    </source>
</evidence>
<accession>A0A1R4G9D5</accession>
<organism evidence="2 3">
    <name type="scientific">Arthrobacter rhombi</name>
    <dbReference type="NCBI Taxonomy" id="71253"/>
    <lineage>
        <taxon>Bacteria</taxon>
        <taxon>Bacillati</taxon>
        <taxon>Actinomycetota</taxon>
        <taxon>Actinomycetes</taxon>
        <taxon>Micrococcales</taxon>
        <taxon>Micrococcaceae</taxon>
        <taxon>Arthrobacter</taxon>
    </lineage>
</organism>
<feature type="domain" description="N-acetyltransferase" evidence="1">
    <location>
        <begin position="1"/>
        <end position="153"/>
    </location>
</feature>
<evidence type="ECO:0000313" key="3">
    <source>
        <dbReference type="Proteomes" id="UP000195913"/>
    </source>
</evidence>
<keyword evidence="2" id="KW-0808">Transferase</keyword>
<dbReference type="Pfam" id="PF00583">
    <property type="entry name" value="Acetyltransf_1"/>
    <property type="match status" value="1"/>
</dbReference>
<dbReference type="GO" id="GO:0016747">
    <property type="term" value="F:acyltransferase activity, transferring groups other than amino-acyl groups"/>
    <property type="evidence" value="ECO:0007669"/>
    <property type="project" value="InterPro"/>
</dbReference>
<name>A0A1R4G9D5_9MICC</name>